<organism evidence="1 2">
    <name type="scientific">Polycladomyces zharkentensis</name>
    <dbReference type="NCBI Taxonomy" id="2807616"/>
    <lineage>
        <taxon>Bacteria</taxon>
        <taxon>Bacillati</taxon>
        <taxon>Bacillota</taxon>
        <taxon>Bacilli</taxon>
        <taxon>Bacillales</taxon>
        <taxon>Thermoactinomycetaceae</taxon>
        <taxon>Polycladomyces</taxon>
    </lineage>
</organism>
<evidence type="ECO:0000313" key="1">
    <source>
        <dbReference type="EMBL" id="MBN2909206.1"/>
    </source>
</evidence>
<accession>A0ABS2WI68</accession>
<reference evidence="1" key="1">
    <citation type="journal article" date="2024" name="Int. J. Syst. Evol. Microbiol.">
        <title>Polycladomyces zharkentensis sp. nov., a novel thermophilic cellulose- and starch-degrading member of the Bacillota from a geothermal aquifer in Kazakhstan.</title>
        <authorList>
            <person name="Mashzhan A."/>
            <person name="Kistaubayeva A."/>
            <person name="Javier-Lopez R."/>
            <person name="Bissenova U."/>
            <person name="Bissenbay A."/>
            <person name="Birkeland N.K."/>
        </authorList>
    </citation>
    <scope>NUCLEOTIDE SEQUENCE</scope>
    <source>
        <strain evidence="1">ZKZ2T</strain>
    </source>
</reference>
<name>A0ABS2WI68_9BACL</name>
<sequence length="166" mass="19665">MKISCYERWSIQEGRGIHPLSIQEAEKFHQQQKHYVAEIIHDKRYVVNVNFNFEGYFCSAKLLNQYGKEIILAAYQLHEGNLFLRNVQMRKYDENQEPVGMVSFVYELDGRYKKAILEAQYHNDKVTSNEEVTYGKTNVDHHFRDMIQFGKYESILVGIESFLDEI</sequence>
<proteinExistence type="predicted"/>
<evidence type="ECO:0000313" key="2">
    <source>
        <dbReference type="Proteomes" id="UP001177120"/>
    </source>
</evidence>
<comment type="caution">
    <text evidence="1">The sequence shown here is derived from an EMBL/GenBank/DDBJ whole genome shotgun (WGS) entry which is preliminary data.</text>
</comment>
<gene>
    <name evidence="1" type="ORF">JQC72_06675</name>
</gene>
<dbReference type="Proteomes" id="UP001177120">
    <property type="component" value="Unassembled WGS sequence"/>
</dbReference>
<dbReference type="EMBL" id="JAFHAP010000007">
    <property type="protein sequence ID" value="MBN2909206.1"/>
    <property type="molecule type" value="Genomic_DNA"/>
</dbReference>
<dbReference type="RefSeq" id="WP_205494013.1">
    <property type="nucleotide sequence ID" value="NZ_JAFHAP010000007.1"/>
</dbReference>
<protein>
    <submittedName>
        <fullName evidence="1">Uncharacterized protein</fullName>
    </submittedName>
</protein>
<keyword evidence="2" id="KW-1185">Reference proteome</keyword>